<protein>
    <submittedName>
        <fullName evidence="2">Unsaturated rhamnogalacturonyl hydrolase</fullName>
        <ecNumber evidence="2">3.2.1.172</ecNumber>
    </submittedName>
</protein>
<dbReference type="InterPro" id="IPR010905">
    <property type="entry name" value="Glyco_hydro_88"/>
</dbReference>
<keyword evidence="3" id="KW-1185">Reference proteome</keyword>
<dbReference type="InterPro" id="IPR008928">
    <property type="entry name" value="6-hairpin_glycosidase_sf"/>
</dbReference>
<proteinExistence type="predicted"/>
<organism evidence="2 3">
    <name type="scientific">Paenibacillus harenae</name>
    <dbReference type="NCBI Taxonomy" id="306543"/>
    <lineage>
        <taxon>Bacteria</taxon>
        <taxon>Bacillati</taxon>
        <taxon>Bacillota</taxon>
        <taxon>Bacilli</taxon>
        <taxon>Bacillales</taxon>
        <taxon>Paenibacillaceae</taxon>
        <taxon>Paenibacillus</taxon>
    </lineage>
</organism>
<dbReference type="Pfam" id="PF07470">
    <property type="entry name" value="Glyco_hydro_88"/>
    <property type="match status" value="1"/>
</dbReference>
<accession>A0ABT9UB18</accession>
<sequence length="376" mass="42954">MNQLQWAARTAETFMAATETEGYHPELSKRWAYVPGMMLLAFSRLSEETGEDRYFGFMKKHMDLFVQPNGEVRTYSLEEYNLDQVNQGKVLFPLIKQTGEQRYEDAAHLLASQLKGHPRTNEGGFWHKKVYPYQMWLDGLYMSSPFLAEYAKTFDKPELFDEVAHQILLVEKNTRDPKSGLLFHGWDESKEQRWCDPETGKSKYFWSRAMGWYAMAIVDSLQHFPVDHPKRGTICGIFERMAEALSLVQDGESGIWHQVLDRGRDQGNYLEASGTAMFTFTIAKGVRLGYLTNKFKPVAAKGFQGILDRLVTNEGNQVHLHQICHGAGLGGSPYRGESYEYYVGEQIVSDAMMGLAPFMFAAMEVHKLFGQETISE</sequence>
<comment type="caution">
    <text evidence="2">The sequence shown here is derived from an EMBL/GenBank/DDBJ whole genome shotgun (WGS) entry which is preliminary data.</text>
</comment>
<dbReference type="GO" id="GO:0102211">
    <property type="term" value="F:unsaturated rhamnogalacturonyl hydrolase activity"/>
    <property type="evidence" value="ECO:0007669"/>
    <property type="project" value="UniProtKB-EC"/>
</dbReference>
<reference evidence="2 3" key="1">
    <citation type="submission" date="2023-07" db="EMBL/GenBank/DDBJ databases">
        <title>Sorghum-associated microbial communities from plants grown in Nebraska, USA.</title>
        <authorList>
            <person name="Schachtman D."/>
        </authorList>
    </citation>
    <scope>NUCLEOTIDE SEQUENCE [LARGE SCALE GENOMIC DNA]</scope>
    <source>
        <strain evidence="2 3">CC482</strain>
    </source>
</reference>
<dbReference type="EMBL" id="JAUSSU010000026">
    <property type="protein sequence ID" value="MDQ0116793.1"/>
    <property type="molecule type" value="Genomic_DNA"/>
</dbReference>
<name>A0ABT9UB18_PAEHA</name>
<dbReference type="Gene3D" id="1.50.10.10">
    <property type="match status" value="1"/>
</dbReference>
<keyword evidence="1 2" id="KW-0378">Hydrolase</keyword>
<dbReference type="PANTHER" id="PTHR33886">
    <property type="entry name" value="UNSATURATED RHAMNOGALACTURONAN HYDROLASE (EUROFUNG)"/>
    <property type="match status" value="1"/>
</dbReference>
<gene>
    <name evidence="2" type="ORF">J2T15_006280</name>
</gene>
<dbReference type="InterPro" id="IPR052043">
    <property type="entry name" value="PolySaccharide_Degr_Enz"/>
</dbReference>
<dbReference type="InterPro" id="IPR012341">
    <property type="entry name" value="6hp_glycosidase-like_sf"/>
</dbReference>
<dbReference type="PANTHER" id="PTHR33886:SF8">
    <property type="entry name" value="UNSATURATED RHAMNOGALACTURONAN HYDROLASE (EUROFUNG)"/>
    <property type="match status" value="1"/>
</dbReference>
<dbReference type="Proteomes" id="UP001229346">
    <property type="component" value="Unassembled WGS sequence"/>
</dbReference>
<dbReference type="EC" id="3.2.1.172" evidence="2"/>
<evidence type="ECO:0000256" key="1">
    <source>
        <dbReference type="ARBA" id="ARBA00022801"/>
    </source>
</evidence>
<dbReference type="SUPFAM" id="SSF48208">
    <property type="entry name" value="Six-hairpin glycosidases"/>
    <property type="match status" value="1"/>
</dbReference>
<evidence type="ECO:0000313" key="2">
    <source>
        <dbReference type="EMBL" id="MDQ0116793.1"/>
    </source>
</evidence>
<evidence type="ECO:0000313" key="3">
    <source>
        <dbReference type="Proteomes" id="UP001229346"/>
    </source>
</evidence>
<dbReference type="RefSeq" id="WP_307210652.1">
    <property type="nucleotide sequence ID" value="NZ_JAUSSU010000026.1"/>
</dbReference>
<keyword evidence="2" id="KW-0326">Glycosidase</keyword>